<keyword evidence="3" id="KW-1185">Reference proteome</keyword>
<reference evidence="2 3" key="1">
    <citation type="submission" date="2024-06" db="EMBL/GenBank/DDBJ databases">
        <title>The Natural Products Discovery Center: Release of the First 8490 Sequenced Strains for Exploring Actinobacteria Biosynthetic Diversity.</title>
        <authorList>
            <person name="Kalkreuter E."/>
            <person name="Kautsar S.A."/>
            <person name="Yang D."/>
            <person name="Bader C.D."/>
            <person name="Teijaro C.N."/>
            <person name="Fluegel L."/>
            <person name="Davis C.M."/>
            <person name="Simpson J.R."/>
            <person name="Lauterbach L."/>
            <person name="Steele A.D."/>
            <person name="Gui C."/>
            <person name="Meng S."/>
            <person name="Li G."/>
            <person name="Viehrig K."/>
            <person name="Ye F."/>
            <person name="Su P."/>
            <person name="Kiefer A.F."/>
            <person name="Nichols A."/>
            <person name="Cepeda A.J."/>
            <person name="Yan W."/>
            <person name="Fan B."/>
            <person name="Jiang Y."/>
            <person name="Adhikari A."/>
            <person name="Zheng C.-J."/>
            <person name="Schuster L."/>
            <person name="Cowan T.M."/>
            <person name="Smanski M.J."/>
            <person name="Chevrette M.G."/>
            <person name="De Carvalho L.P.S."/>
            <person name="Shen B."/>
        </authorList>
    </citation>
    <scope>NUCLEOTIDE SEQUENCE [LARGE SCALE GENOMIC DNA]</scope>
    <source>
        <strain evidence="2 3">NPDC038104</strain>
    </source>
</reference>
<evidence type="ECO:0000256" key="1">
    <source>
        <dbReference type="SAM" id="Phobius"/>
    </source>
</evidence>
<keyword evidence="1" id="KW-0812">Transmembrane</keyword>
<evidence type="ECO:0008006" key="4">
    <source>
        <dbReference type="Google" id="ProtNLM"/>
    </source>
</evidence>
<dbReference type="RefSeq" id="WP_108953376.1">
    <property type="nucleotide sequence ID" value="NZ_BEVZ01000002.1"/>
</dbReference>
<feature type="transmembrane region" description="Helical" evidence="1">
    <location>
        <begin position="12"/>
        <end position="35"/>
    </location>
</feature>
<comment type="caution">
    <text evidence="2">The sequence shown here is derived from an EMBL/GenBank/DDBJ whole genome shotgun (WGS) entry which is preliminary data.</text>
</comment>
<keyword evidence="1" id="KW-1133">Transmembrane helix</keyword>
<name>A0ABV2YQS1_9ACTN</name>
<proteinExistence type="predicted"/>
<evidence type="ECO:0000313" key="2">
    <source>
        <dbReference type="EMBL" id="MEU3558061.1"/>
    </source>
</evidence>
<evidence type="ECO:0000313" key="3">
    <source>
        <dbReference type="Proteomes" id="UP001550850"/>
    </source>
</evidence>
<accession>A0ABV2YQS1</accession>
<keyword evidence="1" id="KW-0472">Membrane</keyword>
<sequence length="252" mass="26467">MITLSVDPTSQSFAAGQALGTLLITAAVMTVIWFATRTWRRGPVPAGAAEPAQAFPAAQRRYNVVASVLLVVATAGLIRACSYEGKPPSASVEAAPVAQERVIDAAPRVGAYRLLTDEEAAPYEQQASGKTLQGQYWFYDGPGRGPMGAILQINAVEWDAGLAEEKRSDTMTQELRNFFAGAKASEVTAFEAGPWGGRLSCGFIAPNAGGRPIVCAWTDGGTSGSVVLGDETSLPGAAEVALRFRTASEKRT</sequence>
<dbReference type="Proteomes" id="UP001550850">
    <property type="component" value="Unassembled WGS sequence"/>
</dbReference>
<protein>
    <recommendedName>
        <fullName evidence="4">Lipoprotein</fullName>
    </recommendedName>
</protein>
<organism evidence="2 3">
    <name type="scientific">Streptomyces fragilis</name>
    <dbReference type="NCBI Taxonomy" id="67301"/>
    <lineage>
        <taxon>Bacteria</taxon>
        <taxon>Bacillati</taxon>
        <taxon>Actinomycetota</taxon>
        <taxon>Actinomycetes</taxon>
        <taxon>Kitasatosporales</taxon>
        <taxon>Streptomycetaceae</taxon>
        <taxon>Streptomyces</taxon>
    </lineage>
</organism>
<dbReference type="EMBL" id="JBEZUR010000082">
    <property type="protein sequence ID" value="MEU3558061.1"/>
    <property type="molecule type" value="Genomic_DNA"/>
</dbReference>
<gene>
    <name evidence="2" type="ORF">AB0E65_28225</name>
</gene>